<dbReference type="Proteomes" id="UP000002964">
    <property type="component" value="Unassembled WGS sequence"/>
</dbReference>
<dbReference type="InterPro" id="IPR050445">
    <property type="entry name" value="Bact_polysacc_biosynth/exp"/>
</dbReference>
<reference evidence="3" key="1">
    <citation type="submission" date="2011-06" db="EMBL/GenBank/DDBJ databases">
        <authorList>
            <consortium name="US DOE Joint Genome Institute (JGI-PGF)"/>
            <person name="Lucas S."/>
            <person name="Han J."/>
            <person name="Lapidus A."/>
            <person name="Cheng J.-F."/>
            <person name="Goodwin L."/>
            <person name="Pitluck S."/>
            <person name="Peters L."/>
            <person name="Land M.L."/>
            <person name="Hauser L."/>
            <person name="Vogl K."/>
            <person name="Liu Z."/>
            <person name="Overmann J."/>
            <person name="Frigaard N.-U."/>
            <person name="Bryant D.A."/>
            <person name="Woyke T.J."/>
        </authorList>
    </citation>
    <scope>NUCLEOTIDE SEQUENCE [LARGE SCALE GENOMIC DNA]</scope>
    <source>
        <strain evidence="3">970</strain>
    </source>
</reference>
<dbReference type="HOGENOM" id="CLU_027864_2_0_6"/>
<dbReference type="EMBL" id="JH603169">
    <property type="protein sequence ID" value="EIC22577.1"/>
    <property type="molecule type" value="Genomic_DNA"/>
</dbReference>
<reference evidence="2 3" key="2">
    <citation type="submission" date="2011-11" db="EMBL/GenBank/DDBJ databases">
        <authorList>
            <consortium name="US DOE Joint Genome Institute"/>
            <person name="Lucas S."/>
            <person name="Han J."/>
            <person name="Lapidus A."/>
            <person name="Cheng J.-F."/>
            <person name="Goodwin L."/>
            <person name="Pitluck S."/>
            <person name="Peters L."/>
            <person name="Ovchinnikova G."/>
            <person name="Zhang X."/>
            <person name="Detter J.C."/>
            <person name="Han C."/>
            <person name="Tapia R."/>
            <person name="Land M."/>
            <person name="Hauser L."/>
            <person name="Kyrpides N."/>
            <person name="Ivanova N."/>
            <person name="Pagani I."/>
            <person name="Vogl K."/>
            <person name="Liu Z."/>
            <person name="Overmann J."/>
            <person name="Frigaard N.-U."/>
            <person name="Bryant D."/>
            <person name="Woyke T."/>
        </authorList>
    </citation>
    <scope>NUCLEOTIDE SEQUENCE [LARGE SCALE GENOMIC DNA]</scope>
    <source>
        <strain evidence="2 3">970</strain>
    </source>
</reference>
<feature type="transmembrane region" description="Helical" evidence="1">
    <location>
        <begin position="9"/>
        <end position="27"/>
    </location>
</feature>
<keyword evidence="3" id="KW-1185">Reference proteome</keyword>
<proteinExistence type="predicted"/>
<keyword evidence="1" id="KW-1133">Transmembrane helix</keyword>
<dbReference type="PANTHER" id="PTHR32309:SF13">
    <property type="entry name" value="FERRIC ENTEROBACTIN TRANSPORT PROTEIN FEPE"/>
    <property type="match status" value="1"/>
</dbReference>
<dbReference type="STRING" id="631362.Thi970DRAFT_02849"/>
<evidence type="ECO:0000256" key="1">
    <source>
        <dbReference type="SAM" id="Phobius"/>
    </source>
</evidence>
<dbReference type="OrthoDB" id="5497849at2"/>
<name>H8Z1U9_9GAMM</name>
<sequence length="359" mass="40127">MNALRRNPVWTLILLSILGAAIYWSLIATDRYLSHANVVVLSAQITKSEAGLSAILSGQTNNDLLILRDYMLSTDMLARLDAELNLRAHYSNPKIDWLSRLSAADVPTEKFHQYMLQYFSVELDEYAQVLRISAQAFDARMAQAIVEVLIEAGEAQMNAMGHRLAEEQVQFIERQVEVARLRMVEDNTRLLDYQNEHGLVSPPETVASISSVVAGLESELASLQARKAALSLSQSERAPEMLRIESEIQGVREQVTQERGRLARASGGALNRLSAEYDLLNMQMKFSSELYSSALTALENTRVEAMRALKQVSVLQTPTLPEYSNRPRRLHRIVVFALLAALAGLVLQLLLAIVQDHKD</sequence>
<gene>
    <name evidence="2" type="ORF">Thi970DRAFT_02849</name>
</gene>
<keyword evidence="1" id="KW-0472">Membrane</keyword>
<feature type="transmembrane region" description="Helical" evidence="1">
    <location>
        <begin position="333"/>
        <end position="354"/>
    </location>
</feature>
<dbReference type="GO" id="GO:0005886">
    <property type="term" value="C:plasma membrane"/>
    <property type="evidence" value="ECO:0007669"/>
    <property type="project" value="TreeGrafter"/>
</dbReference>
<evidence type="ECO:0000313" key="3">
    <source>
        <dbReference type="Proteomes" id="UP000002964"/>
    </source>
</evidence>
<keyword evidence="1" id="KW-0812">Transmembrane</keyword>
<dbReference type="PANTHER" id="PTHR32309">
    <property type="entry name" value="TYROSINE-PROTEIN KINASE"/>
    <property type="match status" value="1"/>
</dbReference>
<dbReference type="GO" id="GO:0004713">
    <property type="term" value="F:protein tyrosine kinase activity"/>
    <property type="evidence" value="ECO:0007669"/>
    <property type="project" value="TreeGrafter"/>
</dbReference>
<accession>H8Z1U9</accession>
<organism evidence="2 3">
    <name type="scientific">Thiorhodovibrio frisius</name>
    <dbReference type="NCBI Taxonomy" id="631362"/>
    <lineage>
        <taxon>Bacteria</taxon>
        <taxon>Pseudomonadati</taxon>
        <taxon>Pseudomonadota</taxon>
        <taxon>Gammaproteobacteria</taxon>
        <taxon>Chromatiales</taxon>
        <taxon>Chromatiaceae</taxon>
        <taxon>Thiorhodovibrio</taxon>
    </lineage>
</organism>
<evidence type="ECO:0000313" key="2">
    <source>
        <dbReference type="EMBL" id="EIC22577.1"/>
    </source>
</evidence>
<dbReference type="eggNOG" id="COG3524">
    <property type="taxonomic scope" value="Bacteria"/>
</dbReference>
<dbReference type="AlphaFoldDB" id="H8Z1U9"/>
<dbReference type="RefSeq" id="WP_009149493.1">
    <property type="nucleotide sequence ID" value="NZ_CP121471.1"/>
</dbReference>
<protein>
    <submittedName>
        <fullName evidence="2">Capsule polysaccharide export protein</fullName>
    </submittedName>
</protein>